<protein>
    <submittedName>
        <fullName evidence="5">IS5 family transposase</fullName>
    </submittedName>
</protein>
<dbReference type="KEGG" id="pcam:HNE05_18990"/>
<evidence type="ECO:0000313" key="4">
    <source>
        <dbReference type="EMBL" id="QKE62317.1"/>
    </source>
</evidence>
<dbReference type="EMBL" id="CP053697">
    <property type="protein sequence ID" value="QKE65357.1"/>
    <property type="molecule type" value="Genomic_DNA"/>
</dbReference>
<gene>
    <name evidence="3" type="ORF">HNE05_00605</name>
    <name evidence="4" type="ORF">HNE05_02735</name>
    <name evidence="5" type="ORF">HNE05_18990</name>
</gene>
<dbReference type="InterPro" id="IPR002559">
    <property type="entry name" value="Transposase_11"/>
</dbReference>
<dbReference type="Pfam" id="PF01609">
    <property type="entry name" value="DDE_Tnp_1"/>
    <property type="match status" value="1"/>
</dbReference>
<proteinExistence type="predicted"/>
<dbReference type="KEGG" id="pcam:HNE05_00605"/>
<dbReference type="Pfam" id="PF13340">
    <property type="entry name" value="DUF4096"/>
    <property type="match status" value="1"/>
</dbReference>
<name>A0A6M8FL40_9GAMM</name>
<evidence type="ECO:0000259" key="2">
    <source>
        <dbReference type="Pfam" id="PF13340"/>
    </source>
</evidence>
<dbReference type="KEGG" id="pcam:HNE05_02735"/>
<dbReference type="Proteomes" id="UP000501379">
    <property type="component" value="Chromosome"/>
</dbReference>
<dbReference type="PANTHER" id="PTHR30007">
    <property type="entry name" value="PHP DOMAIN PROTEIN"/>
    <property type="match status" value="1"/>
</dbReference>
<sequence>MRKTQYPSDVSREQFEQIRPLLESVRKKTKPRSVDLYEVWCAALYLLKSGCQWRMLPTDYPKWRTVHAYFSRWSEPDPDGVSVLERALKKSQVGAARIRQGRSACTTFLIVDAQSVKNTDSADQKGYDAGKKVSGIKRHIAVDTEGLPHAVAVTTADVTDRKGALLALERAAASLQGVQNVLADGGYTGKPFAQAVEGLLGATVQIAKRSELHTFAVMPQRWVVERSFAWLEKCRRLWKNCERKLNTSLQLIHLAFLVLLLKRS</sequence>
<dbReference type="GO" id="GO:0006313">
    <property type="term" value="P:DNA transposition"/>
    <property type="evidence" value="ECO:0007669"/>
    <property type="project" value="InterPro"/>
</dbReference>
<feature type="domain" description="Insertion element IS402-like" evidence="2">
    <location>
        <begin position="11"/>
        <end position="75"/>
    </location>
</feature>
<evidence type="ECO:0000313" key="6">
    <source>
        <dbReference type="Proteomes" id="UP000501379"/>
    </source>
</evidence>
<organism evidence="5 6">
    <name type="scientific">Aquipseudomonas campi</name>
    <dbReference type="NCBI Taxonomy" id="2731681"/>
    <lineage>
        <taxon>Bacteria</taxon>
        <taxon>Pseudomonadati</taxon>
        <taxon>Pseudomonadota</taxon>
        <taxon>Gammaproteobacteria</taxon>
        <taxon>Pseudomonadales</taxon>
        <taxon>Pseudomonadaceae</taxon>
        <taxon>Aquipseudomonas</taxon>
    </lineage>
</organism>
<feature type="domain" description="Transposase IS4-like" evidence="1">
    <location>
        <begin position="105"/>
        <end position="260"/>
    </location>
</feature>
<accession>A0A6M8FL40</accession>
<dbReference type="EMBL" id="CP053697">
    <property type="protein sequence ID" value="QKE61926.1"/>
    <property type="molecule type" value="Genomic_DNA"/>
</dbReference>
<dbReference type="InterPro" id="IPR025161">
    <property type="entry name" value="IS402-like_dom"/>
</dbReference>
<dbReference type="PANTHER" id="PTHR30007:SF0">
    <property type="entry name" value="TRANSPOSASE"/>
    <property type="match status" value="1"/>
</dbReference>
<dbReference type="GO" id="GO:0003677">
    <property type="term" value="F:DNA binding"/>
    <property type="evidence" value="ECO:0007669"/>
    <property type="project" value="InterPro"/>
</dbReference>
<dbReference type="EMBL" id="CP053697">
    <property type="protein sequence ID" value="QKE62317.1"/>
    <property type="molecule type" value="Genomic_DNA"/>
</dbReference>
<keyword evidence="6" id="KW-1185">Reference proteome</keyword>
<evidence type="ECO:0000313" key="5">
    <source>
        <dbReference type="EMBL" id="QKE65357.1"/>
    </source>
</evidence>
<evidence type="ECO:0000313" key="3">
    <source>
        <dbReference type="EMBL" id="QKE61926.1"/>
    </source>
</evidence>
<dbReference type="AlphaFoldDB" id="A0A6M8FL40"/>
<dbReference type="GO" id="GO:0004803">
    <property type="term" value="F:transposase activity"/>
    <property type="evidence" value="ECO:0007669"/>
    <property type="project" value="InterPro"/>
</dbReference>
<dbReference type="NCBIfam" id="NF033580">
    <property type="entry name" value="transpos_IS5_3"/>
    <property type="match status" value="1"/>
</dbReference>
<reference evidence="5" key="2">
    <citation type="submission" date="2020-07" db="EMBL/GenBank/DDBJ databases">
        <title>Nitrate ammonifying Pseudomonas campi sp. nov. isolated from German agricultural grassland.</title>
        <authorList>
            <person name="Timsy T."/>
            <person name="Ulrich A."/>
            <person name="Spanner T."/>
            <person name="Foesel B."/>
            <person name="Kolb S."/>
            <person name="Horn M.A."/>
            <person name="Behrendt U."/>
        </authorList>
    </citation>
    <scope>NUCLEOTIDE SEQUENCE</scope>
    <source>
        <strain evidence="5 6">S1-A32-2</strain>
    </source>
</reference>
<dbReference type="RefSeq" id="WP_173203186.1">
    <property type="nucleotide sequence ID" value="NZ_CP053697.2"/>
</dbReference>
<reference evidence="6" key="1">
    <citation type="submission" date="2020-05" db="EMBL/GenBank/DDBJ databases">
        <title>Nitrate ammonifying Pseudomonas campi sp. nov. isolated from German agricultural grassland.</title>
        <authorList>
            <person name="Timsy T."/>
            <person name="Ulrich A."/>
            <person name="Spanner T."/>
            <person name="Foesel B."/>
            <person name="Kolb S."/>
            <person name="Horn M.A."/>
            <person name="Behrendt U."/>
        </authorList>
    </citation>
    <scope>NUCLEOTIDE SEQUENCE [LARGE SCALE GENOMIC DNA]</scope>
    <source>
        <strain evidence="6">S1-A32-2</strain>
    </source>
</reference>
<evidence type="ECO:0000259" key="1">
    <source>
        <dbReference type="Pfam" id="PF01609"/>
    </source>
</evidence>